<proteinExistence type="predicted"/>
<organism evidence="3 4">
    <name type="scientific">Friedmanniella luteola</name>
    <dbReference type="NCBI Taxonomy" id="546871"/>
    <lineage>
        <taxon>Bacteria</taxon>
        <taxon>Bacillati</taxon>
        <taxon>Actinomycetota</taxon>
        <taxon>Actinomycetes</taxon>
        <taxon>Propionibacteriales</taxon>
        <taxon>Nocardioidaceae</taxon>
        <taxon>Friedmanniella</taxon>
    </lineage>
</organism>
<dbReference type="AlphaFoldDB" id="A0A1H1VJA4"/>
<sequence length="197" mass="21713">MEPTATPPVQVEVRRSGRRTRTVTAFREADTIVVVIPQRMSRADERSFVDSMVAKVLAREARTAAPRGDADLRARAADLAARHLAPPAGAPPRPADVRWVTNQQRRWGSCTPATGVIRLSHRLQPMPAWVVDYVLVHELAHLVEPTHSAAFWRLVARYPDADRARGFLEGYLAGQGRPAVDEAEDDDVEEPDGARGA</sequence>
<dbReference type="Pfam" id="PF01863">
    <property type="entry name" value="YgjP-like"/>
    <property type="match status" value="1"/>
</dbReference>
<dbReference type="Gene3D" id="3.30.2010.10">
    <property type="entry name" value="Metalloproteases ('zincins'), catalytic domain"/>
    <property type="match status" value="1"/>
</dbReference>
<dbReference type="Proteomes" id="UP000199092">
    <property type="component" value="Chromosome I"/>
</dbReference>
<dbReference type="CDD" id="cd07344">
    <property type="entry name" value="M48_yhfN_like"/>
    <property type="match status" value="1"/>
</dbReference>
<feature type="domain" description="YgjP-like metallopeptidase" evidence="2">
    <location>
        <begin position="100"/>
        <end position="164"/>
    </location>
</feature>
<evidence type="ECO:0000313" key="4">
    <source>
        <dbReference type="Proteomes" id="UP000199092"/>
    </source>
</evidence>
<dbReference type="InterPro" id="IPR053136">
    <property type="entry name" value="UTP_pyrophosphatase-like"/>
</dbReference>
<name>A0A1H1VJA4_9ACTN</name>
<reference evidence="3 4" key="1">
    <citation type="submission" date="2016-10" db="EMBL/GenBank/DDBJ databases">
        <authorList>
            <person name="de Groot N.N."/>
        </authorList>
    </citation>
    <scope>NUCLEOTIDE SEQUENCE [LARGE SCALE GENOMIC DNA]</scope>
    <source>
        <strain evidence="3 4">DSM 21741</strain>
    </source>
</reference>
<keyword evidence="4" id="KW-1185">Reference proteome</keyword>
<dbReference type="RefSeq" id="WP_091413190.1">
    <property type="nucleotide sequence ID" value="NZ_LT629749.1"/>
</dbReference>
<dbReference type="STRING" id="546871.SAMN04488543_2506"/>
<dbReference type="PANTHER" id="PTHR30399:SF1">
    <property type="entry name" value="UTP PYROPHOSPHATASE"/>
    <property type="match status" value="1"/>
</dbReference>
<dbReference type="EMBL" id="LT629749">
    <property type="protein sequence ID" value="SDS84862.1"/>
    <property type="molecule type" value="Genomic_DNA"/>
</dbReference>
<evidence type="ECO:0000259" key="2">
    <source>
        <dbReference type="Pfam" id="PF01863"/>
    </source>
</evidence>
<feature type="region of interest" description="Disordered" evidence="1">
    <location>
        <begin position="176"/>
        <end position="197"/>
    </location>
</feature>
<evidence type="ECO:0000313" key="3">
    <source>
        <dbReference type="EMBL" id="SDS84862.1"/>
    </source>
</evidence>
<dbReference type="PANTHER" id="PTHR30399">
    <property type="entry name" value="UNCHARACTERIZED PROTEIN YGJP"/>
    <property type="match status" value="1"/>
</dbReference>
<evidence type="ECO:0000256" key="1">
    <source>
        <dbReference type="SAM" id="MobiDB-lite"/>
    </source>
</evidence>
<accession>A0A1H1VJA4</accession>
<protein>
    <recommendedName>
        <fullName evidence="2">YgjP-like metallopeptidase domain-containing protein</fullName>
    </recommendedName>
</protein>
<dbReference type="InterPro" id="IPR002725">
    <property type="entry name" value="YgjP-like_metallopeptidase"/>
</dbReference>
<gene>
    <name evidence="3" type="ORF">SAMN04488543_2506</name>
</gene>
<dbReference type="OrthoDB" id="9811177at2"/>
<feature type="compositionally biased region" description="Acidic residues" evidence="1">
    <location>
        <begin position="181"/>
        <end position="191"/>
    </location>
</feature>